<dbReference type="RefSeq" id="WP_254613926.1">
    <property type="nucleotide sequence ID" value="NZ_CABVPU010000035.1"/>
</dbReference>
<proteinExistence type="predicted"/>
<feature type="region of interest" description="Disordered" evidence="1">
    <location>
        <begin position="212"/>
        <end position="237"/>
    </location>
</feature>
<gene>
    <name evidence="4" type="ORF">BLA15945_06540</name>
</gene>
<dbReference type="PROSITE" id="PS51257">
    <property type="entry name" value="PROKAR_LIPOPROTEIN"/>
    <property type="match status" value="1"/>
</dbReference>
<protein>
    <recommendedName>
        <fullName evidence="3">Tli3-like domain-containing protein</fullName>
    </recommendedName>
</protein>
<dbReference type="Pfam" id="PF24316">
    <property type="entry name" value="Tli3"/>
    <property type="match status" value="1"/>
</dbReference>
<accession>A0A6P2RBV3</accession>
<evidence type="ECO:0000256" key="2">
    <source>
        <dbReference type="SAM" id="SignalP"/>
    </source>
</evidence>
<feature type="signal peptide" evidence="2">
    <location>
        <begin position="1"/>
        <end position="19"/>
    </location>
</feature>
<organism evidence="4 5">
    <name type="scientific">Burkholderia lata (strain ATCC 17760 / DSM 23089 / LMG 22485 / NCIMB 9086 / R18194 / 383)</name>
    <dbReference type="NCBI Taxonomy" id="482957"/>
    <lineage>
        <taxon>Bacteria</taxon>
        <taxon>Pseudomonadati</taxon>
        <taxon>Pseudomonadota</taxon>
        <taxon>Betaproteobacteria</taxon>
        <taxon>Burkholderiales</taxon>
        <taxon>Burkholderiaceae</taxon>
        <taxon>Burkholderia</taxon>
        <taxon>Burkholderia cepacia complex</taxon>
    </lineage>
</organism>
<evidence type="ECO:0000313" key="5">
    <source>
        <dbReference type="Proteomes" id="UP000494174"/>
    </source>
</evidence>
<name>A0A6P2RBV3_BURL3</name>
<feature type="domain" description="Tli3-like" evidence="3">
    <location>
        <begin position="38"/>
        <end position="164"/>
    </location>
</feature>
<reference evidence="4 5" key="1">
    <citation type="submission" date="2019-09" db="EMBL/GenBank/DDBJ databases">
        <authorList>
            <person name="Depoorter E."/>
        </authorList>
    </citation>
    <scope>NUCLEOTIDE SEQUENCE [LARGE SCALE GENOMIC DNA]</scope>
    <source>
        <strain evidence="4">R-15945</strain>
    </source>
</reference>
<evidence type="ECO:0000313" key="4">
    <source>
        <dbReference type="EMBL" id="VWC32669.1"/>
    </source>
</evidence>
<dbReference type="AlphaFoldDB" id="A0A6P2RBV3"/>
<evidence type="ECO:0000259" key="3">
    <source>
        <dbReference type="Pfam" id="PF24316"/>
    </source>
</evidence>
<dbReference type="EMBL" id="CABVPU010000035">
    <property type="protein sequence ID" value="VWC32669.1"/>
    <property type="molecule type" value="Genomic_DNA"/>
</dbReference>
<dbReference type="InterPro" id="IPR057562">
    <property type="entry name" value="Tli3-like_dom"/>
</dbReference>
<evidence type="ECO:0000256" key="1">
    <source>
        <dbReference type="SAM" id="MobiDB-lite"/>
    </source>
</evidence>
<feature type="compositionally biased region" description="Polar residues" evidence="1">
    <location>
        <begin position="212"/>
        <end position="227"/>
    </location>
</feature>
<keyword evidence="2" id="KW-0732">Signal</keyword>
<feature type="chain" id="PRO_5026955243" description="Tli3-like domain-containing protein" evidence="2">
    <location>
        <begin position="20"/>
        <end position="237"/>
    </location>
</feature>
<sequence>MKYTIVIIALVALMQGCVAQQRQIFSLGNFLSAKVLPYDSPSQIIYKIDDHRFVTLENYRSCNYGQAYYNDTLAGIKTGLGRASVENYNGKLINADITGRNLAFPSGAPPHLGTSDHGVDVGLLYSTDGGRSFSAVVYMEHSFDPFEYSRDYSIFVTKDRLYVANRSADNDAYVVEYPMVPGIDLSKRYPPGVRGGSFAASKRPGIFSRLRTPSGQDRITCDTSIKPSNPDAPLIPH</sequence>
<dbReference type="Proteomes" id="UP000494174">
    <property type="component" value="Unassembled WGS sequence"/>
</dbReference>